<dbReference type="Proteomes" id="UP000219281">
    <property type="component" value="Unassembled WGS sequence"/>
</dbReference>
<dbReference type="EMBL" id="OCMT01000001">
    <property type="protein sequence ID" value="SOD12052.1"/>
    <property type="molecule type" value="Genomic_DNA"/>
</dbReference>
<evidence type="ECO:0000259" key="4">
    <source>
        <dbReference type="PROSITE" id="PS01124"/>
    </source>
</evidence>
<keyword evidence="2 5" id="KW-0238">DNA-binding</keyword>
<keyword evidence="3" id="KW-0804">Transcription</keyword>
<dbReference type="Gene3D" id="1.10.10.60">
    <property type="entry name" value="Homeodomain-like"/>
    <property type="match status" value="1"/>
</dbReference>
<dbReference type="PANTHER" id="PTHR43280:SF32">
    <property type="entry name" value="TRANSCRIPTIONAL REGULATORY PROTEIN"/>
    <property type="match status" value="1"/>
</dbReference>
<dbReference type="SUPFAM" id="SSF46689">
    <property type="entry name" value="Homeodomain-like"/>
    <property type="match status" value="1"/>
</dbReference>
<accession>A0A285ZQY5</accession>
<dbReference type="RefSeq" id="WP_240774993.1">
    <property type="nucleotide sequence ID" value="NZ_SSBV01000001.1"/>
</dbReference>
<dbReference type="GO" id="GO:0003700">
    <property type="term" value="F:DNA-binding transcription factor activity"/>
    <property type="evidence" value="ECO:0007669"/>
    <property type="project" value="InterPro"/>
</dbReference>
<sequence length="271" mass="31445">MRKDSCFDAIQFPAYDVLSFYKITFIIDNKGRVRYGQHYYDFDEGSMMFLAPNQLVGSTEYSGSAEWFVLLVHPDYLLGTPLAKKIKQYAYFSYAVNEALHLSDKERKTILSVFQIIKEELDNRIDEFSQDVVIAQLDLLLNYANRFYKRQFLTRKVPHTDLLQQTEAILDEYFNQQKGLEQGLPSVQYVSDQLNISAGYLSDLLRVLIGQNATQYIHYKLIESAKEKLSSTNLSISEIAYILGFEHSQSFSKLFKAKTQKTPLEFRHAFN</sequence>
<dbReference type="InterPro" id="IPR018060">
    <property type="entry name" value="HTH_AraC"/>
</dbReference>
<dbReference type="InterPro" id="IPR009057">
    <property type="entry name" value="Homeodomain-like_sf"/>
</dbReference>
<protein>
    <submittedName>
        <fullName evidence="5">AraC-type DNA-binding protein</fullName>
    </submittedName>
</protein>
<evidence type="ECO:0000313" key="5">
    <source>
        <dbReference type="EMBL" id="SOD12052.1"/>
    </source>
</evidence>
<gene>
    <name evidence="5" type="ORF">SAMN06297358_0469</name>
</gene>
<dbReference type="PROSITE" id="PS01124">
    <property type="entry name" value="HTH_ARAC_FAMILY_2"/>
    <property type="match status" value="1"/>
</dbReference>
<evidence type="ECO:0000256" key="1">
    <source>
        <dbReference type="ARBA" id="ARBA00023015"/>
    </source>
</evidence>
<proteinExistence type="predicted"/>
<feature type="domain" description="HTH araC/xylS-type" evidence="4">
    <location>
        <begin position="164"/>
        <end position="269"/>
    </location>
</feature>
<reference evidence="6" key="1">
    <citation type="submission" date="2017-09" db="EMBL/GenBank/DDBJ databases">
        <authorList>
            <person name="Varghese N."/>
            <person name="Submissions S."/>
        </authorList>
    </citation>
    <scope>NUCLEOTIDE SEQUENCE [LARGE SCALE GENOMIC DNA]</scope>
    <source>
        <strain evidence="6">CGMCC 1.12803</strain>
    </source>
</reference>
<name>A0A285ZQY5_9SPHI</name>
<dbReference type="SMART" id="SM00342">
    <property type="entry name" value="HTH_ARAC"/>
    <property type="match status" value="1"/>
</dbReference>
<evidence type="ECO:0000313" key="6">
    <source>
        <dbReference type="Proteomes" id="UP000219281"/>
    </source>
</evidence>
<evidence type="ECO:0000256" key="2">
    <source>
        <dbReference type="ARBA" id="ARBA00023125"/>
    </source>
</evidence>
<dbReference type="PANTHER" id="PTHR43280">
    <property type="entry name" value="ARAC-FAMILY TRANSCRIPTIONAL REGULATOR"/>
    <property type="match status" value="1"/>
</dbReference>
<keyword evidence="1" id="KW-0805">Transcription regulation</keyword>
<keyword evidence="6" id="KW-1185">Reference proteome</keyword>
<dbReference type="Pfam" id="PF12833">
    <property type="entry name" value="HTH_18"/>
    <property type="match status" value="1"/>
</dbReference>
<dbReference type="AlphaFoldDB" id="A0A285ZQY5"/>
<organism evidence="5 6">
    <name type="scientific">Pedobacter xixiisoli</name>
    <dbReference type="NCBI Taxonomy" id="1476464"/>
    <lineage>
        <taxon>Bacteria</taxon>
        <taxon>Pseudomonadati</taxon>
        <taxon>Bacteroidota</taxon>
        <taxon>Sphingobacteriia</taxon>
        <taxon>Sphingobacteriales</taxon>
        <taxon>Sphingobacteriaceae</taxon>
        <taxon>Pedobacter</taxon>
    </lineage>
</organism>
<dbReference type="GO" id="GO:0043565">
    <property type="term" value="F:sequence-specific DNA binding"/>
    <property type="evidence" value="ECO:0007669"/>
    <property type="project" value="InterPro"/>
</dbReference>
<evidence type="ECO:0000256" key="3">
    <source>
        <dbReference type="ARBA" id="ARBA00023163"/>
    </source>
</evidence>